<evidence type="ECO:0000259" key="2">
    <source>
        <dbReference type="Pfam" id="PF18962"/>
    </source>
</evidence>
<protein>
    <submittedName>
        <fullName evidence="3">T9SS type A sorting domain-containing protein</fullName>
    </submittedName>
</protein>
<evidence type="ECO:0000256" key="1">
    <source>
        <dbReference type="ARBA" id="ARBA00022729"/>
    </source>
</evidence>
<dbReference type="SUPFAM" id="SSF49899">
    <property type="entry name" value="Concanavalin A-like lectins/glucanases"/>
    <property type="match status" value="1"/>
</dbReference>
<dbReference type="InterPro" id="IPR013320">
    <property type="entry name" value="ConA-like_dom_sf"/>
</dbReference>
<organism evidence="3 4">
    <name type="scientific">Chryseobacterium gallinarum</name>
    <dbReference type="NCBI Taxonomy" id="1324352"/>
    <lineage>
        <taxon>Bacteria</taxon>
        <taxon>Pseudomonadati</taxon>
        <taxon>Bacteroidota</taxon>
        <taxon>Flavobacteriia</taxon>
        <taxon>Flavobacteriales</taxon>
        <taxon>Weeksellaceae</taxon>
        <taxon>Chryseobacterium group</taxon>
        <taxon>Chryseobacterium</taxon>
    </lineage>
</organism>
<dbReference type="EMBL" id="CP050995">
    <property type="protein sequence ID" value="QIY89829.1"/>
    <property type="molecule type" value="Genomic_DNA"/>
</dbReference>
<gene>
    <name evidence="3" type="ORF">FOB44_03785</name>
</gene>
<dbReference type="NCBIfam" id="TIGR04183">
    <property type="entry name" value="Por_Secre_tail"/>
    <property type="match status" value="1"/>
</dbReference>
<proteinExistence type="predicted"/>
<dbReference type="RefSeq" id="WP_168237689.1">
    <property type="nucleotide sequence ID" value="NZ_CP050995.1"/>
</dbReference>
<accession>A0ABX6KQW3</accession>
<evidence type="ECO:0000313" key="4">
    <source>
        <dbReference type="Proteomes" id="UP000501570"/>
    </source>
</evidence>
<keyword evidence="4" id="KW-1185">Reference proteome</keyword>
<evidence type="ECO:0000313" key="3">
    <source>
        <dbReference type="EMBL" id="QIY89829.1"/>
    </source>
</evidence>
<dbReference type="Proteomes" id="UP000501570">
    <property type="component" value="Chromosome"/>
</dbReference>
<dbReference type="Pfam" id="PF18962">
    <property type="entry name" value="Por_Secre_tail"/>
    <property type="match status" value="1"/>
</dbReference>
<dbReference type="Pfam" id="PF13385">
    <property type="entry name" value="Laminin_G_3"/>
    <property type="match status" value="1"/>
</dbReference>
<dbReference type="Gene3D" id="2.60.120.200">
    <property type="match status" value="1"/>
</dbReference>
<keyword evidence="1" id="KW-0732">Signal</keyword>
<dbReference type="InterPro" id="IPR026444">
    <property type="entry name" value="Secre_tail"/>
</dbReference>
<name>A0ABX6KQW3_CHRGL</name>
<sequence>MKINLLSVGHSHLKVVFAIIFVLLSTMSYAQDKVYVSSQTNQITGFCALCFMQNGQNVVGSNENDYATMILPLGVSGRISQTLFFPATTKKITKVVIGIGSGNTVLSLQLLGGVSIETFMGNISNNDATQVDSSMLKLAQGSNRGTVELVPKKPFDRVKITLASGILGLNDGLRIYYGYYLTACGLPPFNPVYYYSFNGNTEEAVSGLNLHPKDPDFTPEYQDNMICNQGLGTSSLNKAIQLYSPPVSPALDFTISFWAFSDKIQATPGFSPLINIHAFGGDVKIGPNYIKVNGGGSVYPHMSDTLEHYVFVYSNNRTQLYINGQKSVYNEIWSPGAVNTPKPIYIYLSRGKLDELAIYNRKLTDEEISELTCSYGIAEFCHPYPKNLPLKTAVPEEVFTVSPNPTTGRINLDGNILLEQSEISISNISGKEVYYSKFRSKTIDLPATLPEGVYIVTLKTQAGKMYSRKVILSK</sequence>
<feature type="domain" description="Secretion system C-terminal sorting" evidence="2">
    <location>
        <begin position="402"/>
        <end position="471"/>
    </location>
</feature>
<reference evidence="3 4" key="1">
    <citation type="submission" date="2019-09" db="EMBL/GenBank/DDBJ databases">
        <title>FDA dAtabase for Regulatory Grade micrObial Sequences (FDA-ARGOS): Supporting development and validation of Infectious Disease Dx tests.</title>
        <authorList>
            <person name="Sciortino C."/>
            <person name="Tallon L."/>
            <person name="Sadzewicz L."/>
            <person name="Vavikolanu K."/>
            <person name="Mehta A."/>
            <person name="Aluvathingal J."/>
            <person name="Nadendla S."/>
            <person name="Nandy P."/>
            <person name="Geyer C."/>
            <person name="Yan Y."/>
            <person name="Sichtig H."/>
        </authorList>
    </citation>
    <scope>NUCLEOTIDE SEQUENCE [LARGE SCALE GENOMIC DNA]</scope>
    <source>
        <strain evidence="3 4">FDAARGOS_636</strain>
    </source>
</reference>